<reference evidence="3 4" key="1">
    <citation type="journal article" date="2008" name="Nature">
        <title>The genome of Laccaria bicolor provides insights into mycorrhizal symbiosis.</title>
        <authorList>
            <person name="Martin F."/>
            <person name="Aerts A."/>
            <person name="Ahren D."/>
            <person name="Brun A."/>
            <person name="Danchin E.G.J."/>
            <person name="Duchaussoy F."/>
            <person name="Gibon J."/>
            <person name="Kohler A."/>
            <person name="Lindquist E."/>
            <person name="Pereda V."/>
            <person name="Salamov A."/>
            <person name="Shapiro H.J."/>
            <person name="Wuyts J."/>
            <person name="Blaudez D."/>
            <person name="Buee M."/>
            <person name="Brokstein P."/>
            <person name="Canbaeck B."/>
            <person name="Cohen D."/>
            <person name="Courty P.E."/>
            <person name="Coutinho P.M."/>
            <person name="Delaruelle C."/>
            <person name="Detter J.C."/>
            <person name="Deveau A."/>
            <person name="DiFazio S."/>
            <person name="Duplessis S."/>
            <person name="Fraissinet-Tachet L."/>
            <person name="Lucic E."/>
            <person name="Frey-Klett P."/>
            <person name="Fourrey C."/>
            <person name="Feussner I."/>
            <person name="Gay G."/>
            <person name="Grimwood J."/>
            <person name="Hoegger P.J."/>
            <person name="Jain P."/>
            <person name="Kilaru S."/>
            <person name="Labbe J."/>
            <person name="Lin Y.C."/>
            <person name="Legue V."/>
            <person name="Le Tacon F."/>
            <person name="Marmeisse R."/>
            <person name="Melayah D."/>
            <person name="Montanini B."/>
            <person name="Muratet M."/>
            <person name="Nehls U."/>
            <person name="Niculita-Hirzel H."/>
            <person name="Oudot-Le Secq M.P."/>
            <person name="Peter M."/>
            <person name="Quesneville H."/>
            <person name="Rajashekar B."/>
            <person name="Reich M."/>
            <person name="Rouhier N."/>
            <person name="Schmutz J."/>
            <person name="Yin T."/>
            <person name="Chalot M."/>
            <person name="Henrissat B."/>
            <person name="Kuees U."/>
            <person name="Lucas S."/>
            <person name="Van de Peer Y."/>
            <person name="Podila G.K."/>
            <person name="Polle A."/>
            <person name="Pukkila P.J."/>
            <person name="Richardson P.M."/>
            <person name="Rouze P."/>
            <person name="Sanders I.R."/>
            <person name="Stajich J.E."/>
            <person name="Tunlid A."/>
            <person name="Tuskan G."/>
            <person name="Grigoriev I.V."/>
        </authorList>
    </citation>
    <scope>NUCLEOTIDE SEQUENCE [LARGE SCALE GENOMIC DNA]</scope>
    <source>
        <strain evidence="4">S238N-H82 / ATCC MYA-4686</strain>
    </source>
</reference>
<feature type="compositionally biased region" description="Basic and acidic residues" evidence="2">
    <location>
        <begin position="678"/>
        <end position="708"/>
    </location>
</feature>
<feature type="coiled-coil region" evidence="1">
    <location>
        <begin position="179"/>
        <end position="209"/>
    </location>
</feature>
<dbReference type="InParanoid" id="B0DZH0"/>
<protein>
    <submittedName>
        <fullName evidence="3">Predicted protein</fullName>
    </submittedName>
</protein>
<accession>B0DZH0</accession>
<feature type="compositionally biased region" description="Polar residues" evidence="2">
    <location>
        <begin position="237"/>
        <end position="263"/>
    </location>
</feature>
<proteinExistence type="predicted"/>
<dbReference type="AlphaFoldDB" id="B0DZH0"/>
<dbReference type="EMBL" id="DS547155">
    <property type="protein sequence ID" value="EDR00039.1"/>
    <property type="molecule type" value="Genomic_DNA"/>
</dbReference>
<dbReference type="HOGENOM" id="CLU_370079_0_0_1"/>
<dbReference type="GeneID" id="6084980"/>
<organism evidence="4">
    <name type="scientific">Laccaria bicolor (strain S238N-H82 / ATCC MYA-4686)</name>
    <name type="common">Bicoloured deceiver</name>
    <name type="synonym">Laccaria laccata var. bicolor</name>
    <dbReference type="NCBI Taxonomy" id="486041"/>
    <lineage>
        <taxon>Eukaryota</taxon>
        <taxon>Fungi</taxon>
        <taxon>Dikarya</taxon>
        <taxon>Basidiomycota</taxon>
        <taxon>Agaricomycotina</taxon>
        <taxon>Agaricomycetes</taxon>
        <taxon>Agaricomycetidae</taxon>
        <taxon>Agaricales</taxon>
        <taxon>Agaricineae</taxon>
        <taxon>Hydnangiaceae</taxon>
        <taxon>Laccaria</taxon>
    </lineage>
</organism>
<feature type="region of interest" description="Disordered" evidence="2">
    <location>
        <begin position="678"/>
        <end position="737"/>
    </location>
</feature>
<keyword evidence="4" id="KW-1185">Reference proteome</keyword>
<keyword evidence="1" id="KW-0175">Coiled coil</keyword>
<evidence type="ECO:0000313" key="3">
    <source>
        <dbReference type="EMBL" id="EDR00039.1"/>
    </source>
</evidence>
<dbReference type="Proteomes" id="UP000001194">
    <property type="component" value="Unassembled WGS sequence"/>
</dbReference>
<feature type="compositionally biased region" description="Low complexity" evidence="2">
    <location>
        <begin position="212"/>
        <end position="236"/>
    </location>
</feature>
<feature type="region of interest" description="Disordered" evidence="2">
    <location>
        <begin position="212"/>
        <end position="273"/>
    </location>
</feature>
<dbReference type="InterPro" id="IPR021109">
    <property type="entry name" value="Peptidase_aspartic_dom_sf"/>
</dbReference>
<evidence type="ECO:0000256" key="1">
    <source>
        <dbReference type="SAM" id="Coils"/>
    </source>
</evidence>
<dbReference type="RefSeq" id="XP_001889348.1">
    <property type="nucleotide sequence ID" value="XM_001889313.1"/>
</dbReference>
<dbReference type="Gene3D" id="2.40.70.10">
    <property type="entry name" value="Acid Proteases"/>
    <property type="match status" value="1"/>
</dbReference>
<name>B0DZH0_LACBS</name>
<gene>
    <name evidence="3" type="ORF">LACBIDRAFT_334540</name>
</gene>
<sequence>MSAPVTLCSFSGERDDNVQPGEFLKTFGRFTTSACITDDDLIITSFGDHLKYGSPADNWFAELTSTKQTWKEVETVFLQCFPPVEKAKRTETELERELCELRLKTGELGKKEKYAGEEVYTHVIFAEKALSLAKQAKISTGSNSIWKVRDELPNIIRQKVKETYPTWTEFCAAIKGVEMAHIRDGVKKYQKEKEEKEKTEAAIASLQRLHLQGQRRLPAAPTSSVSNVSQTQQSSTLGGQRNNMPQSNSTNTNAYTAPSSGQGNLPRPAPSPITEADRSALIRSLALYPMQPNTEAGIAVWHAQLREWKAKNGETAEVTVNTGFPLQPGGEAPGSGECYRCGRGGHRRIDMRCTTDQINNKERTFHTICGRILRAAPTSRVNFLAQPSSLQTHAEPGKWRRAACIGVEWVAPTLVGPTEVDCPSSQNSLNDVSTMRHNSSLIDLYTVGDGDKTWDTLRQGEMPFVHGPQGEKVRVKAVFDGGAMVGAMCTSFFKKVQHRLLGQTTPSNRRLRVANGTIVPSHAVWTGMLELGGVQAKAEFEIFDSGGGWEFLFGKPLLRCFKVLHDFDADMVTIHAAAHGPVVLCNSVSQCAPKTPLGVSLTLSVEQRENSVGGSSGVKPSPRQVLHHEVLDVEVQNDESDCILGGTNDMSTVTGGYIVNEDESIVQEEEEWLKEAEECERESIPQESHEGVRAMDQKRDEQGSERCTDQGGGNIPPSREVQYQSAASAGASETDDFLVAVPNSVRRSSLQD</sequence>
<dbReference type="KEGG" id="lbc:LACBIDRAFT_334540"/>
<evidence type="ECO:0000313" key="4">
    <source>
        <dbReference type="Proteomes" id="UP000001194"/>
    </source>
</evidence>
<evidence type="ECO:0000256" key="2">
    <source>
        <dbReference type="SAM" id="MobiDB-lite"/>
    </source>
</evidence>
<dbReference type="OrthoDB" id="2678560at2759"/>